<dbReference type="RefSeq" id="WP_345444114.1">
    <property type="nucleotide sequence ID" value="NZ_BAABQU010000015.1"/>
</dbReference>
<protein>
    <recommendedName>
        <fullName evidence="3">OmpR/PhoB-type domain-containing protein</fullName>
    </recommendedName>
</protein>
<reference evidence="1 2" key="1">
    <citation type="submission" date="2024-02" db="EMBL/GenBank/DDBJ databases">
        <title>Deinococcus caeni NBRC 101312.</title>
        <authorList>
            <person name="Ichikawa N."/>
            <person name="Katano-Makiyama Y."/>
            <person name="Hidaka K."/>
        </authorList>
    </citation>
    <scope>NUCLEOTIDE SEQUENCE [LARGE SCALE GENOMIC DNA]</scope>
    <source>
        <strain evidence="1 2">NBRC 101312</strain>
    </source>
</reference>
<proteinExistence type="predicted"/>
<keyword evidence="2" id="KW-1185">Reference proteome</keyword>
<dbReference type="Gene3D" id="1.10.10.10">
    <property type="entry name" value="Winged helix-like DNA-binding domain superfamily/Winged helix DNA-binding domain"/>
    <property type="match status" value="1"/>
</dbReference>
<dbReference type="EMBL" id="BAABQU010000015">
    <property type="protein sequence ID" value="GAA5440041.1"/>
    <property type="molecule type" value="Genomic_DNA"/>
</dbReference>
<dbReference type="InterPro" id="IPR036388">
    <property type="entry name" value="WH-like_DNA-bd_sf"/>
</dbReference>
<comment type="caution">
    <text evidence="1">The sequence shown here is derived from an EMBL/GenBank/DDBJ whole genome shotgun (WGS) entry which is preliminary data.</text>
</comment>
<evidence type="ECO:0008006" key="3">
    <source>
        <dbReference type="Google" id="ProtNLM"/>
    </source>
</evidence>
<organism evidence="1 2">
    <name type="scientific">Deinococcus caeni</name>
    <dbReference type="NCBI Taxonomy" id="569127"/>
    <lineage>
        <taxon>Bacteria</taxon>
        <taxon>Thermotogati</taxon>
        <taxon>Deinococcota</taxon>
        <taxon>Deinococci</taxon>
        <taxon>Deinococcales</taxon>
        <taxon>Deinococcaceae</taxon>
        <taxon>Deinococcus</taxon>
    </lineage>
</organism>
<dbReference type="Proteomes" id="UP001423409">
    <property type="component" value="Unassembled WGS sequence"/>
</dbReference>
<accession>A0ABP9UH01</accession>
<evidence type="ECO:0000313" key="1">
    <source>
        <dbReference type="EMBL" id="GAA5440041.1"/>
    </source>
</evidence>
<sequence>MNLRTLGELSVEGVTFRREKVLLLAFLCLEGPQPRRRLADLFWPDEANPMNSLAQLLVHLRGLNGALGEDGPRVAAGPQVRCDATDLSGAVRLGRPQDAADL</sequence>
<evidence type="ECO:0000313" key="2">
    <source>
        <dbReference type="Proteomes" id="UP001423409"/>
    </source>
</evidence>
<gene>
    <name evidence="1" type="ORF">Dcae01_01551</name>
</gene>
<name>A0ABP9UH01_9DEIO</name>